<keyword evidence="7" id="KW-1185">Reference proteome</keyword>
<protein>
    <recommendedName>
        <fullName evidence="5">Ig-like domain-containing protein</fullName>
    </recommendedName>
</protein>
<organism evidence="6 7">
    <name type="scientific">Aphis glycines</name>
    <name type="common">Soybean aphid</name>
    <dbReference type="NCBI Taxonomy" id="307491"/>
    <lineage>
        <taxon>Eukaryota</taxon>
        <taxon>Metazoa</taxon>
        <taxon>Ecdysozoa</taxon>
        <taxon>Arthropoda</taxon>
        <taxon>Hexapoda</taxon>
        <taxon>Insecta</taxon>
        <taxon>Pterygota</taxon>
        <taxon>Neoptera</taxon>
        <taxon>Paraneoptera</taxon>
        <taxon>Hemiptera</taxon>
        <taxon>Sternorrhyncha</taxon>
        <taxon>Aphidomorpha</taxon>
        <taxon>Aphidoidea</taxon>
        <taxon>Aphididae</taxon>
        <taxon>Aphidini</taxon>
        <taxon>Aphis</taxon>
        <taxon>Aphis</taxon>
    </lineage>
</organism>
<evidence type="ECO:0000313" key="6">
    <source>
        <dbReference type="EMBL" id="KAE9531444.1"/>
    </source>
</evidence>
<reference evidence="6 7" key="1">
    <citation type="submission" date="2019-08" db="EMBL/GenBank/DDBJ databases">
        <title>The genome of the soybean aphid Biotype 1, its phylome, world population structure and adaptation to the North American continent.</title>
        <authorList>
            <person name="Giordano R."/>
            <person name="Donthu R.K."/>
            <person name="Hernandez A.G."/>
            <person name="Wright C.L."/>
            <person name="Zimin A.V."/>
        </authorList>
    </citation>
    <scope>NUCLEOTIDE SEQUENCE [LARGE SCALE GENOMIC DNA]</scope>
    <source>
        <tissue evidence="6">Whole aphids</tissue>
    </source>
</reference>
<dbReference type="Pfam" id="PF07679">
    <property type="entry name" value="I-set"/>
    <property type="match status" value="1"/>
</dbReference>
<dbReference type="InterPro" id="IPR007110">
    <property type="entry name" value="Ig-like_dom"/>
</dbReference>
<name>A0A6G0TES0_APHGL</name>
<dbReference type="AlphaFoldDB" id="A0A6G0TES0"/>
<dbReference type="SMART" id="SM00409">
    <property type="entry name" value="IG"/>
    <property type="match status" value="2"/>
</dbReference>
<dbReference type="GO" id="GO:0043005">
    <property type="term" value="C:neuron projection"/>
    <property type="evidence" value="ECO:0007669"/>
    <property type="project" value="TreeGrafter"/>
</dbReference>
<keyword evidence="3" id="KW-1015">Disulfide bond</keyword>
<dbReference type="SMART" id="SM00408">
    <property type="entry name" value="IGc2"/>
    <property type="match status" value="1"/>
</dbReference>
<keyword evidence="2" id="KW-0677">Repeat</keyword>
<accession>A0A6G0TES0</accession>
<proteinExistence type="predicted"/>
<evidence type="ECO:0000256" key="4">
    <source>
        <dbReference type="ARBA" id="ARBA00023319"/>
    </source>
</evidence>
<dbReference type="InterPro" id="IPR003599">
    <property type="entry name" value="Ig_sub"/>
</dbReference>
<dbReference type="EMBL" id="VYZN01000041">
    <property type="protein sequence ID" value="KAE9531444.1"/>
    <property type="molecule type" value="Genomic_DNA"/>
</dbReference>
<dbReference type="InterPro" id="IPR013098">
    <property type="entry name" value="Ig_I-set"/>
</dbReference>
<keyword evidence="4" id="KW-0393">Immunoglobulin domain</keyword>
<evidence type="ECO:0000256" key="2">
    <source>
        <dbReference type="ARBA" id="ARBA00022737"/>
    </source>
</evidence>
<evidence type="ECO:0000256" key="1">
    <source>
        <dbReference type="ARBA" id="ARBA00022729"/>
    </source>
</evidence>
<evidence type="ECO:0000256" key="3">
    <source>
        <dbReference type="ARBA" id="ARBA00023157"/>
    </source>
</evidence>
<dbReference type="Proteomes" id="UP000475862">
    <property type="component" value="Unassembled WGS sequence"/>
</dbReference>
<comment type="caution">
    <text evidence="6">The sequence shown here is derived from an EMBL/GenBank/DDBJ whole genome shotgun (WGS) entry which is preliminary data.</text>
</comment>
<dbReference type="PANTHER" id="PTHR12231:SF247">
    <property type="entry name" value="DPR-INTERACTING PROTEIN DELTA, ISOFORM D"/>
    <property type="match status" value="1"/>
</dbReference>
<dbReference type="Pfam" id="PF13927">
    <property type="entry name" value="Ig_3"/>
    <property type="match status" value="1"/>
</dbReference>
<dbReference type="PROSITE" id="PS50835">
    <property type="entry name" value="IG_LIKE"/>
    <property type="match status" value="1"/>
</dbReference>
<sequence length="251" mass="28196">MQRQVAWIHIDRKMILAVHKHVIARIPRFSMAHDGQKTWLLNINGVRASDKGIYMCQVNTDPMISQIGYLQVVVPPNIVDDESSTSTVAVREGLNISLTCKAKGNPEPRIVWKRENGFNITVDRRKKVSPTLVVPNQLVGAPLGTDVTIDCLTEAYPRSINFWLFQESRNMIFSGSKYHLVVNEVGYKAHMKLTIRSLSPEDYGSYKCVTKNSLGEAEGSMRIYEIPRPYQSPKSTSGLLNGVAHTGKLFH</sequence>
<dbReference type="InterPro" id="IPR051170">
    <property type="entry name" value="Neural/epithelial_adhesion"/>
</dbReference>
<dbReference type="InterPro" id="IPR003598">
    <property type="entry name" value="Ig_sub2"/>
</dbReference>
<feature type="domain" description="Ig-like" evidence="5">
    <location>
        <begin position="76"/>
        <end position="224"/>
    </location>
</feature>
<dbReference type="PANTHER" id="PTHR12231">
    <property type="entry name" value="CTX-RELATED TYPE I TRANSMEMBRANE PROTEIN"/>
    <property type="match status" value="1"/>
</dbReference>
<dbReference type="InterPro" id="IPR013783">
    <property type="entry name" value="Ig-like_fold"/>
</dbReference>
<keyword evidence="1" id="KW-0732">Signal</keyword>
<dbReference type="Gene3D" id="2.60.40.10">
    <property type="entry name" value="Immunoglobulins"/>
    <property type="match status" value="3"/>
</dbReference>
<evidence type="ECO:0000313" key="7">
    <source>
        <dbReference type="Proteomes" id="UP000475862"/>
    </source>
</evidence>
<dbReference type="OrthoDB" id="10012075at2759"/>
<gene>
    <name evidence="6" type="ORF">AGLY_010650</name>
</gene>
<dbReference type="InterPro" id="IPR036179">
    <property type="entry name" value="Ig-like_dom_sf"/>
</dbReference>
<evidence type="ECO:0000259" key="5">
    <source>
        <dbReference type="PROSITE" id="PS50835"/>
    </source>
</evidence>
<dbReference type="SUPFAM" id="SSF48726">
    <property type="entry name" value="Immunoglobulin"/>
    <property type="match status" value="3"/>
</dbReference>